<evidence type="ECO:0000256" key="9">
    <source>
        <dbReference type="SAM" id="MobiDB-lite"/>
    </source>
</evidence>
<dbReference type="EMBL" id="KX699351">
    <property type="protein sequence ID" value="APD73307.1"/>
    <property type="molecule type" value="Genomic_DNA"/>
</dbReference>
<evidence type="ECO:0000256" key="7">
    <source>
        <dbReference type="ARBA" id="ARBA00023180"/>
    </source>
</evidence>
<evidence type="ECO:0000256" key="4">
    <source>
        <dbReference type="ARBA" id="ARBA00022622"/>
    </source>
</evidence>
<accession>A0A1J0R6C3</accession>
<evidence type="ECO:0000256" key="5">
    <source>
        <dbReference type="ARBA" id="ARBA00022729"/>
    </source>
</evidence>
<evidence type="ECO:0000256" key="8">
    <source>
        <dbReference type="ARBA" id="ARBA00023288"/>
    </source>
</evidence>
<reference evidence="13" key="1">
    <citation type="submission" date="2016-08" db="EMBL/GenBank/DDBJ databases">
        <title>VSG repertoire of Trypanosoma brucei EATRO 1125.</title>
        <authorList>
            <person name="Cross G.A."/>
        </authorList>
    </citation>
    <scope>NUCLEOTIDE SEQUENCE</scope>
    <source>
        <strain evidence="13">EATRO 1125</strain>
    </source>
</reference>
<dbReference type="GO" id="GO:0098552">
    <property type="term" value="C:side of membrane"/>
    <property type="evidence" value="ECO:0007669"/>
    <property type="project" value="UniProtKB-KW"/>
</dbReference>
<evidence type="ECO:0000259" key="11">
    <source>
        <dbReference type="Pfam" id="PF10659"/>
    </source>
</evidence>
<evidence type="ECO:0000256" key="6">
    <source>
        <dbReference type="ARBA" id="ARBA00023136"/>
    </source>
</evidence>
<dbReference type="VEuPathDB" id="TriTrypDB:Tb427_000459500"/>
<organism evidence="13">
    <name type="scientific">Trypanosoma brucei</name>
    <dbReference type="NCBI Taxonomy" id="5691"/>
    <lineage>
        <taxon>Eukaryota</taxon>
        <taxon>Discoba</taxon>
        <taxon>Euglenozoa</taxon>
        <taxon>Kinetoplastea</taxon>
        <taxon>Metakinetoplastina</taxon>
        <taxon>Trypanosomatida</taxon>
        <taxon>Trypanosomatidae</taxon>
        <taxon>Trypanosoma</taxon>
    </lineage>
</organism>
<dbReference type="InterPro" id="IPR025932">
    <property type="entry name" value="Trypano_VSG_B_N_dom"/>
</dbReference>
<dbReference type="GO" id="GO:0005886">
    <property type="term" value="C:plasma membrane"/>
    <property type="evidence" value="ECO:0007669"/>
    <property type="project" value="UniProtKB-SubCell"/>
</dbReference>
<feature type="domain" description="Trypanosome variant surface glycoprotein B-type N-terminal" evidence="12">
    <location>
        <begin position="11"/>
        <end position="356"/>
    </location>
</feature>
<evidence type="ECO:0000256" key="3">
    <source>
        <dbReference type="ARBA" id="ARBA00022475"/>
    </source>
</evidence>
<protein>
    <submittedName>
        <fullName evidence="13">Variant surface glycoprotein 1125.1024</fullName>
    </submittedName>
</protein>
<feature type="signal peptide" evidence="10">
    <location>
        <begin position="1"/>
        <end position="22"/>
    </location>
</feature>
<dbReference type="VEuPathDB" id="TriTrypDB:Tb11.v5.0138"/>
<keyword evidence="7" id="KW-0325">Glycoprotein</keyword>
<dbReference type="Pfam" id="PF10659">
    <property type="entry name" value="Trypan_glycop_C"/>
    <property type="match status" value="1"/>
</dbReference>
<proteinExistence type="predicted"/>
<keyword evidence="4" id="KW-0336">GPI-anchor</keyword>
<feature type="region of interest" description="Disordered" evidence="9">
    <location>
        <begin position="454"/>
        <end position="480"/>
    </location>
</feature>
<comment type="subcellular location">
    <subcellularLocation>
        <location evidence="2">Cell membrane</location>
        <topology evidence="2">Lipid-anchor</topology>
        <topology evidence="2">GPI-anchor</topology>
    </subcellularLocation>
</comment>
<dbReference type="InterPro" id="IPR019609">
    <property type="entry name" value="Variant_surf_glycoprt_trypan_C"/>
</dbReference>
<dbReference type="AlphaFoldDB" id="A0A1J0R6C3"/>
<comment type="function">
    <text evidence="1">VSG forms a coat on the surface of the parasite. The trypanosome evades the immune response of the host by expressing a series of antigenically distinct VSGs from an estimated 1000 VSG genes.</text>
</comment>
<evidence type="ECO:0000256" key="1">
    <source>
        <dbReference type="ARBA" id="ARBA00002523"/>
    </source>
</evidence>
<evidence type="ECO:0000313" key="13">
    <source>
        <dbReference type="EMBL" id="APD73307.1"/>
    </source>
</evidence>
<keyword evidence="8" id="KW-0449">Lipoprotein</keyword>
<sequence>MPYTIAIAPILALLAAVEDVRGDANDNIKHFRSLCYLVRLAQSNVPTPSDSPDATSDLEEILKLNMTVADKSWREMFEGEPGQREWSKVEATITNTDAKADWPTKWPKWLDTRHKMQQPKGPEAWEKKYPMLQYFFQQQQAREQLKRISESAQTAAATITTLKEDQKNTDIKGLQDKLKAALFGQDVDASTSPFTCKDSSTDAFSKTTSCTGAKAGKSIANDIACVCTHNTEAVCAGQLTGKLNSNALNACAMQDILAKCPPLPSPPHNLADAIDAAAQGVNSLLPEAHQTGKVFLGKDTDGACTAATDSCVAYDAYYGTTHLGFESIPWVKALRQAQQHYRDYLGRENTKDLAAAKVTQMRVAAEAAYSAANIALPLQKKIADQQDTGTPELTKQTKCTKKNTTPAACRSTDCDYDREKEEWTPKLGTESTAAGTEDGIAGIVASTGCTRHGTDKTACENDKTGDKQNRAWRNGKDGEYDREKRRQRNYEMIVFLSVRKFL</sequence>
<evidence type="ECO:0000256" key="10">
    <source>
        <dbReference type="SAM" id="SignalP"/>
    </source>
</evidence>
<evidence type="ECO:0000256" key="2">
    <source>
        <dbReference type="ARBA" id="ARBA00004609"/>
    </source>
</evidence>
<feature type="chain" id="PRO_5012091215" evidence="10">
    <location>
        <begin position="23"/>
        <end position="502"/>
    </location>
</feature>
<dbReference type="Pfam" id="PF13206">
    <property type="entry name" value="VSG_B"/>
    <property type="match status" value="1"/>
</dbReference>
<name>A0A1J0R6C3_9TRYP</name>
<dbReference type="VEuPathDB" id="TriTrypDB:Tb427_000543100"/>
<keyword evidence="3" id="KW-1003">Cell membrane</keyword>
<keyword evidence="6" id="KW-0472">Membrane</keyword>
<keyword evidence="5 10" id="KW-0732">Signal</keyword>
<feature type="domain" description="Trypanosome variant surface glycoprotein C-terminal" evidence="11">
    <location>
        <begin position="399"/>
        <end position="476"/>
    </location>
</feature>
<evidence type="ECO:0000259" key="12">
    <source>
        <dbReference type="Pfam" id="PF13206"/>
    </source>
</evidence>